<dbReference type="RefSeq" id="WP_190432295.1">
    <property type="nucleotide sequence ID" value="NZ_JAMPKM010000012.1"/>
</dbReference>
<evidence type="ECO:0000313" key="2">
    <source>
        <dbReference type="Proteomes" id="UP001464891"/>
    </source>
</evidence>
<organism evidence="1 2">
    <name type="scientific">Trichocoleus desertorum GB2-A4</name>
    <dbReference type="NCBI Taxonomy" id="2933944"/>
    <lineage>
        <taxon>Bacteria</taxon>
        <taxon>Bacillati</taxon>
        <taxon>Cyanobacteriota</taxon>
        <taxon>Cyanophyceae</taxon>
        <taxon>Leptolyngbyales</taxon>
        <taxon>Trichocoleusaceae</taxon>
        <taxon>Trichocoleus</taxon>
    </lineage>
</organism>
<dbReference type="Proteomes" id="UP001464891">
    <property type="component" value="Unassembled WGS sequence"/>
</dbReference>
<sequence length="169" mass="19649">MGISLEIFSLYRLAQEDANCSHYLLLKVDQAAFSNADAGEYNYVVEVADRIREALIEVYRAEQLANECTEFHVATLIGELQNTPIGEELRQEHSKFYLDLWVAETRFGHPWVVLGTAEDEEAFWQQVEEDGDFARLEALRPAAKLRAFFLTEMDIWRSRYGHQVKDWRS</sequence>
<gene>
    <name evidence="1" type="ORF">NC998_18870</name>
</gene>
<dbReference type="EMBL" id="JAMPKM010000012">
    <property type="protein sequence ID" value="MEP0819167.1"/>
    <property type="molecule type" value="Genomic_DNA"/>
</dbReference>
<keyword evidence="2" id="KW-1185">Reference proteome</keyword>
<protein>
    <submittedName>
        <fullName evidence="1">Uncharacterized protein</fullName>
    </submittedName>
</protein>
<comment type="caution">
    <text evidence="1">The sequence shown here is derived from an EMBL/GenBank/DDBJ whole genome shotgun (WGS) entry which is preliminary data.</text>
</comment>
<accession>A0ABV0JBL2</accession>
<name>A0ABV0JBL2_9CYAN</name>
<evidence type="ECO:0000313" key="1">
    <source>
        <dbReference type="EMBL" id="MEP0819167.1"/>
    </source>
</evidence>
<proteinExistence type="predicted"/>
<reference evidence="1 2" key="1">
    <citation type="submission" date="2022-04" db="EMBL/GenBank/DDBJ databases">
        <title>Positive selection, recombination, and allopatry shape intraspecific diversity of widespread and dominant cyanobacteria.</title>
        <authorList>
            <person name="Wei J."/>
            <person name="Shu W."/>
            <person name="Hu C."/>
        </authorList>
    </citation>
    <scope>NUCLEOTIDE SEQUENCE [LARGE SCALE GENOMIC DNA]</scope>
    <source>
        <strain evidence="1 2">GB2-A4</strain>
    </source>
</reference>